<dbReference type="Pfam" id="PF20073">
    <property type="entry name" value="DUF6469"/>
    <property type="match status" value="1"/>
</dbReference>
<evidence type="ECO:0000313" key="9">
    <source>
        <dbReference type="Proteomes" id="UP001190926"/>
    </source>
</evidence>
<dbReference type="GO" id="GO:0004386">
    <property type="term" value="F:helicase activity"/>
    <property type="evidence" value="ECO:0007669"/>
    <property type="project" value="UniProtKB-UniRule"/>
</dbReference>
<dbReference type="Proteomes" id="UP001190926">
    <property type="component" value="Unassembled WGS sequence"/>
</dbReference>
<dbReference type="InterPro" id="IPR011990">
    <property type="entry name" value="TPR-like_helical_dom_sf"/>
</dbReference>
<dbReference type="PANTHER" id="PTHR21529">
    <property type="entry name" value="MAMMARY TURMOR VIRUS RECEPTOR HOMOLOG 1, 2 MTVR1, 2"/>
    <property type="match status" value="1"/>
</dbReference>
<dbReference type="PROSITE" id="PS51198">
    <property type="entry name" value="UVRD_HELICASE_ATP_BIND"/>
    <property type="match status" value="1"/>
</dbReference>
<feature type="region of interest" description="Disordered" evidence="6">
    <location>
        <begin position="2742"/>
        <end position="2785"/>
    </location>
</feature>
<evidence type="ECO:0000256" key="6">
    <source>
        <dbReference type="SAM" id="MobiDB-lite"/>
    </source>
</evidence>
<dbReference type="Pfam" id="PF00580">
    <property type="entry name" value="UvrD-helicase"/>
    <property type="match status" value="1"/>
</dbReference>
<organism evidence="8 9">
    <name type="scientific">Perilla frutescens var. hirtella</name>
    <name type="common">Perilla citriodora</name>
    <name type="synonym">Perilla setoyensis</name>
    <dbReference type="NCBI Taxonomy" id="608512"/>
    <lineage>
        <taxon>Eukaryota</taxon>
        <taxon>Viridiplantae</taxon>
        <taxon>Streptophyta</taxon>
        <taxon>Embryophyta</taxon>
        <taxon>Tracheophyta</taxon>
        <taxon>Spermatophyta</taxon>
        <taxon>Magnoliopsida</taxon>
        <taxon>eudicotyledons</taxon>
        <taxon>Gunneridae</taxon>
        <taxon>Pentapetalae</taxon>
        <taxon>asterids</taxon>
        <taxon>lamiids</taxon>
        <taxon>Lamiales</taxon>
        <taxon>Lamiaceae</taxon>
        <taxon>Nepetoideae</taxon>
        <taxon>Elsholtzieae</taxon>
        <taxon>Perilla</taxon>
    </lineage>
</organism>
<evidence type="ECO:0000256" key="5">
    <source>
        <dbReference type="PROSITE-ProRule" id="PRU00560"/>
    </source>
</evidence>
<dbReference type="InterPro" id="IPR039904">
    <property type="entry name" value="TRANK1"/>
</dbReference>
<reference evidence="8 9" key="1">
    <citation type="journal article" date="2021" name="Nat. Commun.">
        <title>Incipient diploidization of the medicinal plant Perilla within 10,000 years.</title>
        <authorList>
            <person name="Zhang Y."/>
            <person name="Shen Q."/>
            <person name="Leng L."/>
            <person name="Zhang D."/>
            <person name="Chen S."/>
            <person name="Shi Y."/>
            <person name="Ning Z."/>
            <person name="Chen S."/>
        </authorList>
    </citation>
    <scope>NUCLEOTIDE SEQUENCE [LARGE SCALE GENOMIC DNA]</scope>
    <source>
        <strain evidence="9">cv. PC099</strain>
    </source>
</reference>
<feature type="binding site" evidence="5">
    <location>
        <begin position="1089"/>
        <end position="1096"/>
    </location>
    <ligand>
        <name>ATP</name>
        <dbReference type="ChEBI" id="CHEBI:30616"/>
    </ligand>
</feature>
<evidence type="ECO:0000259" key="7">
    <source>
        <dbReference type="PROSITE" id="PS51198"/>
    </source>
</evidence>
<dbReference type="InterPro" id="IPR027417">
    <property type="entry name" value="P-loop_NTPase"/>
</dbReference>
<keyword evidence="2 5" id="KW-0378">Hydrolase</keyword>
<evidence type="ECO:0000256" key="3">
    <source>
        <dbReference type="ARBA" id="ARBA00022806"/>
    </source>
</evidence>
<name>A0AAD4JGK2_PERFH</name>
<dbReference type="SUPFAM" id="SSF48452">
    <property type="entry name" value="TPR-like"/>
    <property type="match status" value="1"/>
</dbReference>
<feature type="compositionally biased region" description="Basic residues" evidence="6">
    <location>
        <begin position="2772"/>
        <end position="2785"/>
    </location>
</feature>
<evidence type="ECO:0000256" key="2">
    <source>
        <dbReference type="ARBA" id="ARBA00022801"/>
    </source>
</evidence>
<feature type="region of interest" description="Disordered" evidence="6">
    <location>
        <begin position="2595"/>
        <end position="2616"/>
    </location>
</feature>
<dbReference type="EMBL" id="SDAM02000058">
    <property type="protein sequence ID" value="KAH6833402.1"/>
    <property type="molecule type" value="Genomic_DNA"/>
</dbReference>
<dbReference type="Gene3D" id="3.40.50.300">
    <property type="entry name" value="P-loop containing nucleotide triphosphate hydrolases"/>
    <property type="match status" value="4"/>
</dbReference>
<dbReference type="SUPFAM" id="SSF52540">
    <property type="entry name" value="P-loop containing nucleoside triphosphate hydrolases"/>
    <property type="match status" value="2"/>
</dbReference>
<keyword evidence="1 5" id="KW-0547">Nucleotide-binding</keyword>
<keyword evidence="9" id="KW-1185">Reference proteome</keyword>
<feature type="compositionally biased region" description="Polar residues" evidence="6">
    <location>
        <begin position="2595"/>
        <end position="2606"/>
    </location>
</feature>
<evidence type="ECO:0000256" key="4">
    <source>
        <dbReference type="ARBA" id="ARBA00022840"/>
    </source>
</evidence>
<sequence length="2785" mass="316338">MEGSCLGSNRGKSRAKDDFTNMLLSWSLDEICDENLYKYQVTKIPESFESADQYLGSYIFPLLEEMRAELASALEAVNKVPFAEVTSLKKSKHGKLLYDVKVDYWRNRTSDRGKEPYRTLPGDFVLLSELKPASVSDLQRAGFIYTFAFVKRMSDDERGGFTLKTSASFEVEDQQNESLYVVYLTNVTTHKRIWNALSMHRNMNIIEKVLHKNVLDDENCELCPLKCLSEVEEKLGTELLSKINESQHEAIMASISKTGCSHMSSVELIWGPPGTGKTTTLSILLYILLRLNVRTLICAPTNIAITELASRVTALVRNSVEAESEKNFSPCPLGEMLIFGNKDRLKVGSDVQEIFLDYRIEMLMQCLVPLTGWKHCIASMIDFLEDCVSEHQIFMENELVKSTELVDGETQQSGSKPFLEFARERFTHVASPLRSCMLTIITHLPRSCIHEENYGRIVQLISLLDTLKMLLFEDSCMESDDLKAIFLQQAMTDSESVVDASSLHHIRSQCLSILRSLLDSLSQLGFPIVGGETSTMNFCFQKASLIFCTISSSYKLHSVDMKPFHVLVIDEAAQVKECETTIALQIPDVRHAILVGDEMQLPATVSSKLSNEAGLGRSLFERLSLMGHPKHLLNVQYRMHPSISRFPNSNFYFNQIKDAPNVQSESYEKCILQGGMFGPYSFINVLDGQEELDDVGHSLRNMVEVGVIVKLVQKLFKAWNGSEEKLSIGLISPYAAQVAAIRNMLQSKYGSLERFTVKVNSIDGFQGGEEDIIIISTVRSNKRGAIGFLSNRQRTNVALTRARHSLWIFGSERTLNGSGSVWEALVSDAKDRQCFFNSADDCDLRKITIDVKTQFEQLDDLLSGESTLFNSSRWQVLFSDNFQKSFRKLKSNKKLVIKFLLNLASGWRPKKKNVDWNCENSSHVVKQFIVDIYCVVCSIDIIKDSIYKQVLKVWDILPKSETAKLLRRLDSIFSMYTDDFVNHCNEKLFEGNLEVPKSWPLSCDISRFKDPNTTKLTSGASASSAESRSYVENTKVSESLLLMKFYSLSTGAVNHLLSDVEGREMDLPFEVTDDEREIINFPRSSFILGRSGTGKTTVLTMKLYQKFQQYCVASRDSVASDSGVHISDEVDVDQYHGQSRNPVLHQLFVTVSPKLCHAVKKHISQLKSFAIENYNFTGMDDLHEMAEFKAIPDTFFGLQQEKYPLIITFHKFLMMLDGTLGNSYFQRFPGVKGSSHHEGRRSIALQAFMRKNEVTFDRFLSSYWPHFNLKLTKSLDASRVFTEIMSHIKGGMQEGETCDCKRTRLDYVSLSECRISTLSAEERNVIYDIFEDYEKMKLEHGEFDLADFVTDIHLRLKNEDLLGDKMDFVYVDEVQDLTMRQISLFRYICKNVDEGFVFSGDTAQTIARGIDFRFEDIRSLFYNEFVMKSRDCDILGRREKGLISDMFTLSQNFRTHNGVLRLAKSVIDLICYYFPQSIDSLAPEMSLICGESPVVLEPGSDEDMIISIFGHSGKNGGKWVGFGADQVILVRDDSARKEVSRYIGDQALVLTILECKGLEFQDVLLYNFFGSSPMSNQWRVVYEFLKEKDLLDGNSPKSFPSFSKSRHNILCSELKQLYVAITRTRQRLWICENNVEVSKPMLDYWRRSGLVQERKLDDSLAEAMQRASSPEEWKSQGIKLFWENNYEMAIMCFEKAGDESWEKRAKASGIRAAAESLCGSNPEEASIMLREAAEIFDSIDRAESAAECFCDLGEYERAGRIYLEKCGSSCIRKAGECFSLAGSYETAAEVYAKGNFLTECLSACIKGNYFDLGLQYIESWKQQATMDSVIMARFKEIDIIAQDFLQNCASKCYKANDKASLMKFVRAFPSMESKRNFLKSLDCFEELLGLEEESGNFDEAAEIAKCIGDIPNEIDLLEKAEQFERFSLLILSYVLAKSLWVSGKQGWPLKSFPEKIELINRAVVAAQKVSGTFYASIWAESKILLCEQRNLYELMQFYYASIQYETPIGEVLSIRGLLDAHFQVNAPKYEWDRELHLDPGSFDERMSKNQVSVGTLFYVWNLWKAKNLDILECLDGLEKPDSIEVEGTARFCFNYFGVRLSDDFGVTCHLMNSDASWVKNVDKRFVRLNRKVATLEARHFSLAARKFWHQELVSVGLGVLEALQKVYQSSIFKCLHKYFQSMCLLYIFDVANFFLESSSFDMKKAEAKRLQDSAALSIEYFKIVFPLDPQQSLSEDMISLRESDLSNNLLEEIVSRNISTTNNLTYGLIGKTAMILLGSGKLRRALYERIGERISENSSWKSLFKNLRSLQQDVLPIITSADGVSHSEFLRESSLSRELHGALVETYNVNWRLCDYISPNCFFYLVERLLILAPYSRGFFFTTKSSFVEYLVCLSSNANPRSSLVTDSKSCSTNMAHFYVRVIEQCLCNSLETLEWIRKSNMNCNIYLPVLVLRLIMILCLLCLSWDLPFDIVYTKLALHPISSKLPRKFLEVLRPRRRRDYSYASAVAGAFRVIGDPLVIVVSIENNFQITHPDAILLDLRSFSSKNEIMKLLFPRSTADQPIPVEQKVAKRSINIIVPPVISSEGMSPILQSSEMDSKTASNLNPEKEKENLQSNSDLIRELSDAFESLRNREDGNLKSLLLRKKAEVEEHMSLITTAVAQLTDQRTHSREDKDLSRDATIIVEEVNALSSLFCTSDFDSEAVSKMREVLKSLEARKPQLDALLNQLKVQNDPNATVVFEEKISDSNAGGDDIKTEDSTAATSNPSNQGKGKKKKKNKKGKRR</sequence>
<dbReference type="InterPro" id="IPR045529">
    <property type="entry name" value="DUF6469"/>
</dbReference>
<protein>
    <recommendedName>
        <fullName evidence="7">UvrD-like helicase ATP-binding domain-containing protein</fullName>
    </recommendedName>
</protein>
<dbReference type="InterPro" id="IPR014016">
    <property type="entry name" value="UvrD-like_ATP-bd"/>
</dbReference>
<dbReference type="GO" id="GO:0005694">
    <property type="term" value="C:chromosome"/>
    <property type="evidence" value="ECO:0007669"/>
    <property type="project" value="UniProtKB-ARBA"/>
</dbReference>
<comment type="caution">
    <text evidence="8">The sequence shown here is derived from an EMBL/GenBank/DDBJ whole genome shotgun (WGS) entry which is preliminary data.</text>
</comment>
<keyword evidence="3 5" id="KW-0347">Helicase</keyword>
<dbReference type="GO" id="GO:0005524">
    <property type="term" value="F:ATP binding"/>
    <property type="evidence" value="ECO:0007669"/>
    <property type="project" value="UniProtKB-UniRule"/>
</dbReference>
<evidence type="ECO:0000313" key="8">
    <source>
        <dbReference type="EMBL" id="KAH6833402.1"/>
    </source>
</evidence>
<feature type="compositionally biased region" description="Polar residues" evidence="6">
    <location>
        <begin position="2760"/>
        <end position="2770"/>
    </location>
</feature>
<gene>
    <name evidence="8" type="ORF">C2S53_011804</name>
</gene>
<dbReference type="InterPro" id="IPR047187">
    <property type="entry name" value="SF1_C_Upf1"/>
</dbReference>
<keyword evidence="4 5" id="KW-0067">ATP-binding</keyword>
<accession>A0AAD4JGK2</accession>
<feature type="domain" description="UvrD-like helicase ATP-binding" evidence="7">
    <location>
        <begin position="1068"/>
        <end position="1456"/>
    </location>
</feature>
<dbReference type="Pfam" id="PF13087">
    <property type="entry name" value="AAA_12"/>
    <property type="match status" value="1"/>
</dbReference>
<dbReference type="GO" id="GO:0016787">
    <property type="term" value="F:hydrolase activity"/>
    <property type="evidence" value="ECO:0007669"/>
    <property type="project" value="UniProtKB-UniRule"/>
</dbReference>
<dbReference type="FunFam" id="3.40.50.300:FF:000326">
    <property type="entry name" value="P-loop containing nucleoside triphosphate hydrolase"/>
    <property type="match status" value="1"/>
</dbReference>
<dbReference type="InterPro" id="IPR041679">
    <property type="entry name" value="DNA2/NAM7-like_C"/>
</dbReference>
<dbReference type="PANTHER" id="PTHR21529:SF4">
    <property type="entry name" value="TPR AND ANKYRIN REPEAT-CONTAINING PROTEIN 1"/>
    <property type="match status" value="1"/>
</dbReference>
<proteinExistence type="predicted"/>
<dbReference type="InterPro" id="IPR041677">
    <property type="entry name" value="DNA2/NAM7_AAA_11"/>
</dbReference>
<dbReference type="CDD" id="cd18808">
    <property type="entry name" value="SF1_C_Upf1"/>
    <property type="match status" value="1"/>
</dbReference>
<dbReference type="Pfam" id="PF13086">
    <property type="entry name" value="AAA_11"/>
    <property type="match status" value="1"/>
</dbReference>
<evidence type="ECO:0000256" key="1">
    <source>
        <dbReference type="ARBA" id="ARBA00022741"/>
    </source>
</evidence>